<feature type="transmembrane region" description="Helical" evidence="8">
    <location>
        <begin position="102"/>
        <end position="125"/>
    </location>
</feature>
<comment type="caution">
    <text evidence="9">The sequence shown here is derived from an EMBL/GenBank/DDBJ whole genome shotgun (WGS) entry which is preliminary data.</text>
</comment>
<dbReference type="GO" id="GO:0006882">
    <property type="term" value="P:intracellular zinc ion homeostasis"/>
    <property type="evidence" value="ECO:0007669"/>
    <property type="project" value="TreeGrafter"/>
</dbReference>
<proteinExistence type="inferred from homology"/>
<dbReference type="GO" id="GO:0046872">
    <property type="term" value="F:metal ion binding"/>
    <property type="evidence" value="ECO:0007669"/>
    <property type="project" value="UniProtKB-KW"/>
</dbReference>
<keyword evidence="6" id="KW-0862">Zinc</keyword>
<feature type="transmembrane region" description="Helical" evidence="8">
    <location>
        <begin position="271"/>
        <end position="292"/>
    </location>
</feature>
<keyword evidence="5 8" id="KW-0472">Membrane</keyword>
<organism evidence="9 10">
    <name type="scientific">Diplodia seriata</name>
    <dbReference type="NCBI Taxonomy" id="420778"/>
    <lineage>
        <taxon>Eukaryota</taxon>
        <taxon>Fungi</taxon>
        <taxon>Dikarya</taxon>
        <taxon>Ascomycota</taxon>
        <taxon>Pezizomycotina</taxon>
        <taxon>Dothideomycetes</taxon>
        <taxon>Dothideomycetes incertae sedis</taxon>
        <taxon>Botryosphaeriales</taxon>
        <taxon>Botryosphaeriaceae</taxon>
        <taxon>Diplodia</taxon>
    </lineage>
</organism>
<feature type="region of interest" description="Disordered" evidence="7">
    <location>
        <begin position="1"/>
        <end position="22"/>
    </location>
</feature>
<feature type="binding site" evidence="6">
    <location>
        <position position="273"/>
    </location>
    <ligand>
        <name>Zn(2+)</name>
        <dbReference type="ChEBI" id="CHEBI:29105"/>
    </ligand>
</feature>
<feature type="transmembrane region" description="Helical" evidence="8">
    <location>
        <begin position="230"/>
        <end position="250"/>
    </location>
</feature>
<keyword evidence="9" id="KW-0675">Receptor</keyword>
<comment type="similarity">
    <text evidence="2">Belongs to the ADIPOR family.</text>
</comment>
<accession>A0A1S8BNS6</accession>
<evidence type="ECO:0000256" key="3">
    <source>
        <dbReference type="ARBA" id="ARBA00022692"/>
    </source>
</evidence>
<evidence type="ECO:0000256" key="2">
    <source>
        <dbReference type="ARBA" id="ARBA00007018"/>
    </source>
</evidence>
<feature type="transmembrane region" description="Helical" evidence="8">
    <location>
        <begin position="137"/>
        <end position="157"/>
    </location>
</feature>
<protein>
    <submittedName>
        <fullName evidence="9">ADIPOR-like receptor</fullName>
    </submittedName>
</protein>
<gene>
    <name evidence="9" type="ORF">BK809_0005619</name>
</gene>
<dbReference type="GO" id="GO:0038023">
    <property type="term" value="F:signaling receptor activity"/>
    <property type="evidence" value="ECO:0007669"/>
    <property type="project" value="TreeGrafter"/>
</dbReference>
<name>A0A1S8BNS6_9PEZI</name>
<comment type="subcellular location">
    <subcellularLocation>
        <location evidence="1">Membrane</location>
        <topology evidence="1">Multi-pass membrane protein</topology>
    </subcellularLocation>
</comment>
<dbReference type="InterPro" id="IPR004254">
    <property type="entry name" value="AdipoR/HlyIII-related"/>
</dbReference>
<dbReference type="PANTHER" id="PTHR20855">
    <property type="entry name" value="ADIPOR/PROGESTIN RECEPTOR-RELATED"/>
    <property type="match status" value="1"/>
</dbReference>
<feature type="transmembrane region" description="Helical" evidence="8">
    <location>
        <begin position="67"/>
        <end position="87"/>
    </location>
</feature>
<dbReference type="EMBL" id="MSZU01000074">
    <property type="protein sequence ID" value="OMP88898.1"/>
    <property type="molecule type" value="Genomic_DNA"/>
</dbReference>
<sequence length="302" mass="33590">MEEKPGANHKHASGPHKNTNSSTTLMTYNDLAPWQQDNEYILTSYRPLSRSYARSILSVPSLHNQTVNIWTHLLGLVFFASLAHHLWRTLAPLYATATHEDVVVFACFFAGCFCCLACSSAYHTFMNHSERVYERWLLLDFLGILCLIAGSWVPGVYYGFYCQRADAKFYLTLIVVLAAASAIVCLVPTCRRPAWRPFRTTMFLALGVAGFLPMAHAARVYGVGLAHERMGWGFFVLEFVLYGAGVAVYATKVPEKWRPGGFDVWGSSHQIFHVFVLLGAAAHLSGVVKAFAWNHGVGMGLC</sequence>
<evidence type="ECO:0000256" key="1">
    <source>
        <dbReference type="ARBA" id="ARBA00004141"/>
    </source>
</evidence>
<dbReference type="OrthoDB" id="529367at2759"/>
<feature type="binding site" evidence="6">
    <location>
        <position position="123"/>
    </location>
    <ligand>
        <name>Zn(2+)</name>
        <dbReference type="ChEBI" id="CHEBI:29105"/>
    </ligand>
</feature>
<evidence type="ECO:0000313" key="9">
    <source>
        <dbReference type="EMBL" id="OMP88898.1"/>
    </source>
</evidence>
<evidence type="ECO:0000256" key="6">
    <source>
        <dbReference type="PIRSR" id="PIRSR604254-1"/>
    </source>
</evidence>
<feature type="transmembrane region" description="Helical" evidence="8">
    <location>
        <begin position="201"/>
        <end position="218"/>
    </location>
</feature>
<feature type="transmembrane region" description="Helical" evidence="8">
    <location>
        <begin position="169"/>
        <end position="189"/>
    </location>
</feature>
<dbReference type="GO" id="GO:0016020">
    <property type="term" value="C:membrane"/>
    <property type="evidence" value="ECO:0007669"/>
    <property type="project" value="UniProtKB-SubCell"/>
</dbReference>
<feature type="binding site" evidence="6">
    <location>
        <position position="269"/>
    </location>
    <ligand>
        <name>Zn(2+)</name>
        <dbReference type="ChEBI" id="CHEBI:29105"/>
    </ligand>
</feature>
<dbReference type="Proteomes" id="UP000190776">
    <property type="component" value="Unassembled WGS sequence"/>
</dbReference>
<evidence type="ECO:0000256" key="7">
    <source>
        <dbReference type="SAM" id="MobiDB-lite"/>
    </source>
</evidence>
<evidence type="ECO:0000256" key="5">
    <source>
        <dbReference type="ARBA" id="ARBA00023136"/>
    </source>
</evidence>
<keyword evidence="4 8" id="KW-1133">Transmembrane helix</keyword>
<keyword evidence="6" id="KW-0479">Metal-binding</keyword>
<keyword evidence="3 8" id="KW-0812">Transmembrane</keyword>
<dbReference type="Pfam" id="PF03006">
    <property type="entry name" value="HlyIII"/>
    <property type="match status" value="1"/>
</dbReference>
<reference evidence="9 10" key="1">
    <citation type="submission" date="2017-01" db="EMBL/GenBank/DDBJ databases">
        <title>Draft genome sequence of Diplodia seriata F98.1, a fungal species involved in grapevine trunk diseases.</title>
        <authorList>
            <person name="Robert-Siegwald G."/>
            <person name="Vallet J."/>
            <person name="Abou-Mansour E."/>
            <person name="Xu J."/>
            <person name="Rey P."/>
            <person name="Bertsch C."/>
            <person name="Rego C."/>
            <person name="Larignon P."/>
            <person name="Fontaine F."/>
            <person name="Lebrun M.-H."/>
        </authorList>
    </citation>
    <scope>NUCLEOTIDE SEQUENCE [LARGE SCALE GENOMIC DNA]</scope>
    <source>
        <strain evidence="9 10">F98.1</strain>
    </source>
</reference>
<evidence type="ECO:0000256" key="4">
    <source>
        <dbReference type="ARBA" id="ARBA00022989"/>
    </source>
</evidence>
<dbReference type="AlphaFoldDB" id="A0A1S8BNS6"/>
<evidence type="ECO:0000313" key="10">
    <source>
        <dbReference type="Proteomes" id="UP000190776"/>
    </source>
</evidence>
<dbReference type="PANTHER" id="PTHR20855:SF52">
    <property type="entry name" value="ADIPONECTIN RECEPTOR PROTEIN"/>
    <property type="match status" value="1"/>
</dbReference>
<dbReference type="STRING" id="420778.A0A1S8BNS6"/>
<evidence type="ECO:0000256" key="8">
    <source>
        <dbReference type="SAM" id="Phobius"/>
    </source>
</evidence>